<feature type="region of interest" description="Disordered" evidence="1">
    <location>
        <begin position="345"/>
        <end position="364"/>
    </location>
</feature>
<dbReference type="Pfam" id="PF00646">
    <property type="entry name" value="F-box"/>
    <property type="match status" value="1"/>
</dbReference>
<organism evidence="3">
    <name type="scientific">Oryza punctata</name>
    <name type="common">Red rice</name>
    <dbReference type="NCBI Taxonomy" id="4537"/>
    <lineage>
        <taxon>Eukaryota</taxon>
        <taxon>Viridiplantae</taxon>
        <taxon>Streptophyta</taxon>
        <taxon>Embryophyta</taxon>
        <taxon>Tracheophyta</taxon>
        <taxon>Spermatophyta</taxon>
        <taxon>Magnoliopsida</taxon>
        <taxon>Liliopsida</taxon>
        <taxon>Poales</taxon>
        <taxon>Poaceae</taxon>
        <taxon>BOP clade</taxon>
        <taxon>Oryzoideae</taxon>
        <taxon>Oryzeae</taxon>
        <taxon>Oryzinae</taxon>
        <taxon>Oryza</taxon>
    </lineage>
</organism>
<dbReference type="OMA" id="CHIRVLK"/>
<dbReference type="EnsemblPlants" id="OPUNC08G10190.1">
    <property type="protein sequence ID" value="OPUNC08G10190.1"/>
    <property type="gene ID" value="OPUNC08G10190"/>
</dbReference>
<feature type="region of interest" description="Disordered" evidence="1">
    <location>
        <begin position="301"/>
        <end position="325"/>
    </location>
</feature>
<evidence type="ECO:0000256" key="1">
    <source>
        <dbReference type="SAM" id="MobiDB-lite"/>
    </source>
</evidence>
<evidence type="ECO:0000259" key="2">
    <source>
        <dbReference type="PROSITE" id="PS50181"/>
    </source>
</evidence>
<dbReference type="Proteomes" id="UP000026962">
    <property type="component" value="Chromosome 8"/>
</dbReference>
<dbReference type="Gene3D" id="1.20.1280.50">
    <property type="match status" value="1"/>
</dbReference>
<reference evidence="3" key="1">
    <citation type="submission" date="2015-04" db="UniProtKB">
        <authorList>
            <consortium name="EnsemblPlants"/>
        </authorList>
    </citation>
    <scope>IDENTIFICATION</scope>
</reference>
<feature type="domain" description="F-box" evidence="2">
    <location>
        <begin position="2"/>
        <end position="37"/>
    </location>
</feature>
<dbReference type="InterPro" id="IPR055302">
    <property type="entry name" value="F-box_dom-containing"/>
</dbReference>
<dbReference type="InterPro" id="IPR032675">
    <property type="entry name" value="LRR_dom_sf"/>
</dbReference>
<dbReference type="Gene3D" id="3.80.10.10">
    <property type="entry name" value="Ribonuclease Inhibitor"/>
    <property type="match status" value="1"/>
</dbReference>
<evidence type="ECO:0000313" key="3">
    <source>
        <dbReference type="EnsemblPlants" id="OPUNC08G10190.1"/>
    </source>
</evidence>
<proteinExistence type="predicted"/>
<protein>
    <recommendedName>
        <fullName evidence="2">F-box domain-containing protein</fullName>
    </recommendedName>
</protein>
<reference evidence="3" key="2">
    <citation type="submission" date="2018-05" db="EMBL/GenBank/DDBJ databases">
        <title>OpunRS2 (Oryza punctata Reference Sequence Version 2).</title>
        <authorList>
            <person name="Zhang J."/>
            <person name="Kudrna D."/>
            <person name="Lee S."/>
            <person name="Talag J."/>
            <person name="Welchert J."/>
            <person name="Wing R.A."/>
        </authorList>
    </citation>
    <scope>NUCLEOTIDE SEQUENCE [LARGE SCALE GENOMIC DNA]</scope>
</reference>
<dbReference type="PANTHER" id="PTHR32141:SF26">
    <property type="entry name" value="OS08G0328600 PROTEIN"/>
    <property type="match status" value="1"/>
</dbReference>
<accession>A0A0E0LTV7</accession>
<sequence>MADRLSELPDDLLIRILSFAPVKEAASTTLLSRRWNQPPLPCPAVTSLTMVNCETDGSSVEIDAPALINLRYVQITPFDSSVTLKSPAPCLARVELEQISTSCAAMFSSLLHGMCHIRVLKLKVYSITEDMKFVGNSLFPNLKHVVVEELCGFAMDNGVFSLAMAVGDLLRCCPTIRELRLRFRWSQYLHDSPDDCIRYADLTAHLESMACRLQQSDYCDCCKVSESDKPAGTRQDFNNSWQDSLRKIAIKFQTGKLTCFQVQLLKFLAENASVLEEFDIDGGNRHVSDHIKSKVGRWRDASSMEKEAPPGVGAGVISGRRLPPPSIPMIPDIDSRLQFPALQHRRRQPPLEDDLGGSKMAKPGSRKVYINGRWRWRWSSS</sequence>
<name>A0A0E0LTV7_ORYPU</name>
<keyword evidence="4" id="KW-1185">Reference proteome</keyword>
<dbReference type="InterPro" id="IPR036047">
    <property type="entry name" value="F-box-like_dom_sf"/>
</dbReference>
<dbReference type="SUPFAM" id="SSF81383">
    <property type="entry name" value="F-box domain"/>
    <property type="match status" value="1"/>
</dbReference>
<evidence type="ECO:0000313" key="4">
    <source>
        <dbReference type="Proteomes" id="UP000026962"/>
    </source>
</evidence>
<dbReference type="eggNOG" id="ENOG502RRR7">
    <property type="taxonomic scope" value="Eukaryota"/>
</dbReference>
<dbReference type="HOGENOM" id="CLU_726437_0_0_1"/>
<dbReference type="PROSITE" id="PS50181">
    <property type="entry name" value="FBOX"/>
    <property type="match status" value="1"/>
</dbReference>
<dbReference type="AlphaFoldDB" id="A0A0E0LTV7"/>
<dbReference type="PANTHER" id="PTHR32141">
    <property type="match status" value="1"/>
</dbReference>
<dbReference type="Gramene" id="OPUNC08G10190.1">
    <property type="protein sequence ID" value="OPUNC08G10190.1"/>
    <property type="gene ID" value="OPUNC08G10190"/>
</dbReference>
<dbReference type="InterPro" id="IPR001810">
    <property type="entry name" value="F-box_dom"/>
</dbReference>